<protein>
    <submittedName>
        <fullName evidence="2">Uncharacterized protein</fullName>
    </submittedName>
</protein>
<gene>
    <name evidence="2" type="ORF">Fot_11249</name>
</gene>
<dbReference type="Proteomes" id="UP001604277">
    <property type="component" value="Unassembled WGS sequence"/>
</dbReference>
<comment type="caution">
    <text evidence="2">The sequence shown here is derived from an EMBL/GenBank/DDBJ whole genome shotgun (WGS) entry which is preliminary data.</text>
</comment>
<name>A0ABD1WJ59_9LAMI</name>
<evidence type="ECO:0000313" key="3">
    <source>
        <dbReference type="Proteomes" id="UP001604277"/>
    </source>
</evidence>
<dbReference type="EMBL" id="JBFOLJ010000003">
    <property type="protein sequence ID" value="KAL2549719.1"/>
    <property type="molecule type" value="Genomic_DNA"/>
</dbReference>
<feature type="coiled-coil region" evidence="1">
    <location>
        <begin position="9"/>
        <end position="36"/>
    </location>
</feature>
<organism evidence="2 3">
    <name type="scientific">Forsythia ovata</name>
    <dbReference type="NCBI Taxonomy" id="205694"/>
    <lineage>
        <taxon>Eukaryota</taxon>
        <taxon>Viridiplantae</taxon>
        <taxon>Streptophyta</taxon>
        <taxon>Embryophyta</taxon>
        <taxon>Tracheophyta</taxon>
        <taxon>Spermatophyta</taxon>
        <taxon>Magnoliopsida</taxon>
        <taxon>eudicotyledons</taxon>
        <taxon>Gunneridae</taxon>
        <taxon>Pentapetalae</taxon>
        <taxon>asterids</taxon>
        <taxon>lamiids</taxon>
        <taxon>Lamiales</taxon>
        <taxon>Oleaceae</taxon>
        <taxon>Forsythieae</taxon>
        <taxon>Forsythia</taxon>
    </lineage>
</organism>
<evidence type="ECO:0000256" key="1">
    <source>
        <dbReference type="SAM" id="Coils"/>
    </source>
</evidence>
<proteinExistence type="predicted"/>
<keyword evidence="3" id="KW-1185">Reference proteome</keyword>
<dbReference type="AlphaFoldDB" id="A0ABD1WJ59"/>
<keyword evidence="1" id="KW-0175">Coiled coil</keyword>
<accession>A0ABD1WJ59</accession>
<reference evidence="3" key="1">
    <citation type="submission" date="2024-07" db="EMBL/GenBank/DDBJ databases">
        <title>Two chromosome-level genome assemblies of Korean endemic species Abeliophyllum distichum and Forsythia ovata (Oleaceae).</title>
        <authorList>
            <person name="Jang H."/>
        </authorList>
    </citation>
    <scope>NUCLEOTIDE SEQUENCE [LARGE SCALE GENOMIC DNA]</scope>
</reference>
<evidence type="ECO:0000313" key="2">
    <source>
        <dbReference type="EMBL" id="KAL2549719.1"/>
    </source>
</evidence>
<sequence length="111" mass="12837">MPSLERLERKDVETAIDKLLADKKCLEEKLVNTDAEFTTNFHKTEVYSSFFNYFVSIGQLKVLALPQWDNPKLDVASFEARFPLIELEEEDVERRVSVLMSSSPIGNFDFD</sequence>